<sequence length="521" mass="59506">MKNLDTRMPAIQIPFSALSSKNQRRNSSWATAVAADVRLLRLRKAETRAKSTCAHRLVSGNFTNSSPSPTLLLQSNAYDALMKAFIEHNKFGNLPYGFRANNWVVPPVVANKYNNLKYREAQVLKVSAGVSGEDIEGLIVKDITEDMKEKKEVRFGTRFYLTDCREKTTGTMRYACDDVTLRFEPGSEMKAALFGKNPSCFGSEEEPQEEAEIYVWQRYTSWINFIFLLFVPKEVTRSSRELGVSTSSLDFSFAGFQKTLEFIATMRMGIEKGNHKEPTTDERKPLAKCKSFSFWFGFVCYIACSIVGFVWLHKVNSREKPVPKIELASMDFTVLNITDTRLSAKWDVSIRIPYDLPGRYICLQGDFQASFMYKDVTLATSSPQKYNNLKYREAQVLKVSAGVSGEDIEGLIVKDITEDMKEKKEVRFGTRFYLTDCREKTTGTMRYACDDVTLRFEPGSEMKAAFEEEPQEEAEIYVWQRYTSWINFIFLLLCLTKSRSGGLDFSFAGFQKTLEFIATMV</sequence>
<dbReference type="InterPro" id="IPR009544">
    <property type="entry name" value="DUF1163"/>
</dbReference>
<comment type="caution">
    <text evidence="2">The sequence shown here is derived from an EMBL/GenBank/DDBJ whole genome shotgun (WGS) entry which is preliminary data.</text>
</comment>
<keyword evidence="3" id="KW-1185">Reference proteome</keyword>
<gene>
    <name evidence="2" type="ORF">HID58_072899</name>
</gene>
<organism evidence="2 3">
    <name type="scientific">Brassica napus</name>
    <name type="common">Rape</name>
    <dbReference type="NCBI Taxonomy" id="3708"/>
    <lineage>
        <taxon>Eukaryota</taxon>
        <taxon>Viridiplantae</taxon>
        <taxon>Streptophyta</taxon>
        <taxon>Embryophyta</taxon>
        <taxon>Tracheophyta</taxon>
        <taxon>Spermatophyta</taxon>
        <taxon>Magnoliopsida</taxon>
        <taxon>eudicotyledons</taxon>
        <taxon>Gunneridae</taxon>
        <taxon>Pentapetalae</taxon>
        <taxon>rosids</taxon>
        <taxon>malvids</taxon>
        <taxon>Brassicales</taxon>
        <taxon>Brassicaceae</taxon>
        <taxon>Brassiceae</taxon>
        <taxon>Brassica</taxon>
    </lineage>
</organism>
<dbReference type="Pfam" id="PF06651">
    <property type="entry name" value="DUF1163"/>
    <property type="match status" value="2"/>
</dbReference>
<name>A0ABQ7Z5Q5_BRANA</name>
<keyword evidence="1" id="KW-0472">Membrane</keyword>
<dbReference type="PANTHER" id="PTHR31125:SF8">
    <property type="entry name" value="F20P5.22 PROTEIN"/>
    <property type="match status" value="1"/>
</dbReference>
<dbReference type="EMBL" id="JAGKQM010000016">
    <property type="protein sequence ID" value="KAH0875537.1"/>
    <property type="molecule type" value="Genomic_DNA"/>
</dbReference>
<proteinExistence type="predicted"/>
<keyword evidence="1" id="KW-0812">Transmembrane</keyword>
<evidence type="ECO:0000313" key="2">
    <source>
        <dbReference type="EMBL" id="KAH0875537.1"/>
    </source>
</evidence>
<reference evidence="2 3" key="1">
    <citation type="submission" date="2021-05" db="EMBL/GenBank/DDBJ databases">
        <title>Genome Assembly of Synthetic Allotetraploid Brassica napus Reveals Homoeologous Exchanges between Subgenomes.</title>
        <authorList>
            <person name="Davis J.T."/>
        </authorList>
    </citation>
    <scope>NUCLEOTIDE SEQUENCE [LARGE SCALE GENOMIC DNA]</scope>
    <source>
        <strain evidence="3">cv. Da-Ae</strain>
        <tissue evidence="2">Seedling</tissue>
    </source>
</reference>
<feature type="transmembrane region" description="Helical" evidence="1">
    <location>
        <begin position="292"/>
        <end position="312"/>
    </location>
</feature>
<evidence type="ECO:0000256" key="1">
    <source>
        <dbReference type="SAM" id="Phobius"/>
    </source>
</evidence>
<dbReference type="Proteomes" id="UP000824890">
    <property type="component" value="Unassembled WGS sequence"/>
</dbReference>
<protein>
    <submittedName>
        <fullName evidence="2">Uncharacterized protein</fullName>
    </submittedName>
</protein>
<keyword evidence="1" id="KW-1133">Transmembrane helix</keyword>
<dbReference type="PANTHER" id="PTHR31125">
    <property type="entry name" value="F20P5.22 PROTEIN-RELATED"/>
    <property type="match status" value="1"/>
</dbReference>
<accession>A0ABQ7Z5Q5</accession>
<evidence type="ECO:0000313" key="3">
    <source>
        <dbReference type="Proteomes" id="UP000824890"/>
    </source>
</evidence>